<keyword evidence="4" id="KW-1185">Reference proteome</keyword>
<evidence type="ECO:0000256" key="2">
    <source>
        <dbReference type="ARBA" id="ARBA00022679"/>
    </source>
</evidence>
<dbReference type="GO" id="GO:0052913">
    <property type="term" value="F:16S rRNA (guanine(966)-N(2))-methyltransferase activity"/>
    <property type="evidence" value="ECO:0007669"/>
    <property type="project" value="UniProtKB-EC"/>
</dbReference>
<organism evidence="3 4">
    <name type="scientific">Aciduricibacillus chroicocephali</name>
    <dbReference type="NCBI Taxonomy" id="3054939"/>
    <lineage>
        <taxon>Bacteria</taxon>
        <taxon>Bacillati</taxon>
        <taxon>Bacillota</taxon>
        <taxon>Bacilli</taxon>
        <taxon>Bacillales</taxon>
        <taxon>Bacillaceae</taxon>
        <taxon>Aciduricibacillus</taxon>
    </lineage>
</organism>
<dbReference type="InterPro" id="IPR029063">
    <property type="entry name" value="SAM-dependent_MTases_sf"/>
</dbReference>
<reference evidence="3" key="1">
    <citation type="submission" date="2023-06" db="EMBL/GenBank/DDBJ databases">
        <title>A Treasure from Seagulls: Isolation and Description of Aciduricobacillus qingdaonensis gen. nov., sp. nov., a Rare Obligately Uric Acid-utilizing Member in the Family Bacillaceae.</title>
        <authorList>
            <person name="Liu W."/>
            <person name="Wang B."/>
        </authorList>
    </citation>
    <scope>NUCLEOTIDE SEQUENCE</scope>
    <source>
        <strain evidence="3">44XB</strain>
    </source>
</reference>
<dbReference type="InterPro" id="IPR002052">
    <property type="entry name" value="DNA_methylase_N6_adenine_CS"/>
</dbReference>
<dbReference type="PIRSF" id="PIRSF004553">
    <property type="entry name" value="CHP00095"/>
    <property type="match status" value="1"/>
</dbReference>
<dbReference type="Pfam" id="PF03602">
    <property type="entry name" value="Cons_hypoth95"/>
    <property type="match status" value="1"/>
</dbReference>
<accession>A0ABY9KYT2</accession>
<dbReference type="NCBIfam" id="TIGR00095">
    <property type="entry name" value="16S rRNA (guanine(966)-N(2))-methyltransferase RsmD"/>
    <property type="match status" value="1"/>
</dbReference>
<dbReference type="Proteomes" id="UP001180087">
    <property type="component" value="Chromosome"/>
</dbReference>
<gene>
    <name evidence="3" type="primary">rsmD</name>
    <name evidence="3" type="ORF">QR721_05520</name>
</gene>
<dbReference type="InterPro" id="IPR004398">
    <property type="entry name" value="RNA_MeTrfase_RsmD"/>
</dbReference>
<evidence type="ECO:0000256" key="1">
    <source>
        <dbReference type="ARBA" id="ARBA00022603"/>
    </source>
</evidence>
<evidence type="ECO:0000313" key="3">
    <source>
        <dbReference type="EMBL" id="WLV26004.1"/>
    </source>
</evidence>
<dbReference type="EMBL" id="CP129113">
    <property type="protein sequence ID" value="WLV26004.1"/>
    <property type="molecule type" value="Genomic_DNA"/>
</dbReference>
<dbReference type="SUPFAM" id="SSF53335">
    <property type="entry name" value="S-adenosyl-L-methionine-dependent methyltransferases"/>
    <property type="match status" value="1"/>
</dbReference>
<dbReference type="PROSITE" id="PS00092">
    <property type="entry name" value="N6_MTASE"/>
    <property type="match status" value="1"/>
</dbReference>
<protein>
    <submittedName>
        <fullName evidence="3">16S rRNA (Guanine(966)-N(2))-methyltransferase RsmD</fullName>
        <ecNumber evidence="3">2.1.1.171</ecNumber>
    </submittedName>
</protein>
<name>A0ABY9KYT2_9BACI</name>
<dbReference type="EC" id="2.1.1.171" evidence="3"/>
<sequence>MRVIAGEMKGRRLDAVPGSATRPTTDKIKESIFQIMGPYFDGGICLDLFAGSGSLGIEALSRGMDEAIFVDKNPKAVQVIKQNLQTLKIEEHAEVFRADAFRALQAIAKRGLKFKLILLDPPYGKVDYCKLIEVIEASSLLDDGGIIYAEHEPGEKVPESTSTLHITKQTDYSRSIGITIYEKNIRENEVEA</sequence>
<dbReference type="Gene3D" id="3.40.50.150">
    <property type="entry name" value="Vaccinia Virus protein VP39"/>
    <property type="match status" value="1"/>
</dbReference>
<dbReference type="PANTHER" id="PTHR43542">
    <property type="entry name" value="METHYLTRANSFERASE"/>
    <property type="match status" value="1"/>
</dbReference>
<keyword evidence="2 3" id="KW-0808">Transferase</keyword>
<keyword evidence="1 3" id="KW-0489">Methyltransferase</keyword>
<dbReference type="CDD" id="cd02440">
    <property type="entry name" value="AdoMet_MTases"/>
    <property type="match status" value="1"/>
</dbReference>
<evidence type="ECO:0000313" key="4">
    <source>
        <dbReference type="Proteomes" id="UP001180087"/>
    </source>
</evidence>
<dbReference type="PANTHER" id="PTHR43542:SF1">
    <property type="entry name" value="METHYLTRANSFERASE"/>
    <property type="match status" value="1"/>
</dbReference>
<proteinExistence type="predicted"/>